<sequence>MKRSRLRMKGICLFITLFLSLMAYGQESKKTYHEVGYMDRYEALPTMEFTDATKAEFDQAKPAVKSKLPEVELTESHFFIKTKGDKIKFENYHYDATAEGHRGSEFVGYYPESSMYVVIHYFTSESLGFGQLVMVDSLTNNQYEIISIGDGAVELPISSPGNDFLVYYYNYMYEQKECFMGVIKVDESNKNHPQKYLTEYSSYPSTDWAVEEIRWADNDTLIIKVYEKEFEKEEWVKKYWYVKSSFPSP</sequence>
<gene>
    <name evidence="1" type="ORF">AAG747_12865</name>
</gene>
<reference evidence="1 2" key="1">
    <citation type="submission" date="2024-04" db="EMBL/GenBank/DDBJ databases">
        <title>Novel genus in family Flammeovirgaceae.</title>
        <authorList>
            <person name="Nguyen T.H."/>
            <person name="Vuong T.Q."/>
            <person name="Le H."/>
            <person name="Kim S.-G."/>
        </authorList>
    </citation>
    <scope>NUCLEOTIDE SEQUENCE [LARGE SCALE GENOMIC DNA]</scope>
    <source>
        <strain evidence="1 2">JCM 23209</strain>
    </source>
</reference>
<organism evidence="1 2">
    <name type="scientific">Rapidithrix thailandica</name>
    <dbReference type="NCBI Taxonomy" id="413964"/>
    <lineage>
        <taxon>Bacteria</taxon>
        <taxon>Pseudomonadati</taxon>
        <taxon>Bacteroidota</taxon>
        <taxon>Cytophagia</taxon>
        <taxon>Cytophagales</taxon>
        <taxon>Flammeovirgaceae</taxon>
        <taxon>Rapidithrix</taxon>
    </lineage>
</organism>
<dbReference type="EMBL" id="JBDKWZ010000006">
    <property type="protein sequence ID" value="MEN7548805.1"/>
    <property type="molecule type" value="Genomic_DNA"/>
</dbReference>
<dbReference type="Proteomes" id="UP001403385">
    <property type="component" value="Unassembled WGS sequence"/>
</dbReference>
<dbReference type="AlphaFoldDB" id="A0AAW9S8P6"/>
<name>A0AAW9S8P6_9BACT</name>
<dbReference type="RefSeq" id="WP_346821581.1">
    <property type="nucleotide sequence ID" value="NZ_JBDKWZ010000006.1"/>
</dbReference>
<protein>
    <submittedName>
        <fullName evidence="1">Uncharacterized protein</fullName>
    </submittedName>
</protein>
<proteinExistence type="predicted"/>
<keyword evidence="2" id="KW-1185">Reference proteome</keyword>
<accession>A0AAW9S8P6</accession>
<evidence type="ECO:0000313" key="2">
    <source>
        <dbReference type="Proteomes" id="UP001403385"/>
    </source>
</evidence>
<comment type="caution">
    <text evidence="1">The sequence shown here is derived from an EMBL/GenBank/DDBJ whole genome shotgun (WGS) entry which is preliminary data.</text>
</comment>
<evidence type="ECO:0000313" key="1">
    <source>
        <dbReference type="EMBL" id="MEN7548805.1"/>
    </source>
</evidence>